<dbReference type="InterPro" id="IPR038437">
    <property type="entry name" value="GINS_Psf3_sf"/>
</dbReference>
<keyword evidence="4" id="KW-0539">Nucleus</keyword>
<organism evidence="7">
    <name type="scientific">Rhizopus microsporus var. microsporus</name>
    <dbReference type="NCBI Taxonomy" id="86635"/>
    <lineage>
        <taxon>Eukaryota</taxon>
        <taxon>Fungi</taxon>
        <taxon>Fungi incertae sedis</taxon>
        <taxon>Mucoromycota</taxon>
        <taxon>Mucoromycotina</taxon>
        <taxon>Mucoromycetes</taxon>
        <taxon>Mucorales</taxon>
        <taxon>Mucorineae</taxon>
        <taxon>Rhizopodaceae</taxon>
        <taxon>Rhizopus</taxon>
    </lineage>
</organism>
<dbReference type="Gene3D" id="3.20.20.80">
    <property type="entry name" value="Glycosidases"/>
    <property type="match status" value="1"/>
</dbReference>
<dbReference type="InterPro" id="IPR029070">
    <property type="entry name" value="Chitinase_insertion_sf"/>
</dbReference>
<dbReference type="InterPro" id="IPR017853">
    <property type="entry name" value="GH"/>
</dbReference>
<dbReference type="CDD" id="cd21693">
    <property type="entry name" value="GINS_B_Psf3"/>
    <property type="match status" value="1"/>
</dbReference>
<dbReference type="Pfam" id="PF00704">
    <property type="entry name" value="Glyco_hydro_18"/>
    <property type="match status" value="1"/>
</dbReference>
<dbReference type="Gene3D" id="3.10.50.10">
    <property type="match status" value="1"/>
</dbReference>
<keyword evidence="3" id="KW-0235">DNA replication</keyword>
<dbReference type="OrthoDB" id="10254444at2759"/>
<dbReference type="GO" id="GO:0005975">
    <property type="term" value="P:carbohydrate metabolic process"/>
    <property type="evidence" value="ECO:0007669"/>
    <property type="project" value="InterPro"/>
</dbReference>
<accession>A0A1X0REN3</accession>
<dbReference type="GO" id="GO:0006260">
    <property type="term" value="P:DNA replication"/>
    <property type="evidence" value="ECO:0007669"/>
    <property type="project" value="UniProtKB-KW"/>
</dbReference>
<dbReference type="PANTHER" id="PTHR46066">
    <property type="entry name" value="CHITINASE DOMAIN-CONTAINING PROTEIN 1 FAMILY MEMBER"/>
    <property type="match status" value="1"/>
</dbReference>
<dbReference type="GO" id="GO:0008061">
    <property type="term" value="F:chitin binding"/>
    <property type="evidence" value="ECO:0007669"/>
    <property type="project" value="InterPro"/>
</dbReference>
<dbReference type="PROSITE" id="PS51910">
    <property type="entry name" value="GH18_2"/>
    <property type="match status" value="1"/>
</dbReference>
<dbReference type="SUPFAM" id="SSF160059">
    <property type="entry name" value="PriA/YqbF domain"/>
    <property type="match status" value="1"/>
</dbReference>
<dbReference type="VEuPathDB" id="FungiDB:BCV72DRAFT_247532"/>
<name>A0A1X0REN3_RHIZD</name>
<dbReference type="PANTHER" id="PTHR46066:SF2">
    <property type="entry name" value="CHITINASE DOMAIN-CONTAINING PROTEIN 1"/>
    <property type="match status" value="1"/>
</dbReference>
<dbReference type="Pfam" id="PF05916">
    <property type="entry name" value="Sld5"/>
    <property type="match status" value="1"/>
</dbReference>
<dbReference type="GO" id="GO:0016787">
    <property type="term" value="F:hydrolase activity"/>
    <property type="evidence" value="ECO:0007669"/>
    <property type="project" value="UniProtKB-KW"/>
</dbReference>
<dbReference type="InterPro" id="IPR055221">
    <property type="entry name" value="PSF3_N"/>
</dbReference>
<evidence type="ECO:0000256" key="4">
    <source>
        <dbReference type="ARBA" id="ARBA00023242"/>
    </source>
</evidence>
<dbReference type="Proteomes" id="UP000242414">
    <property type="component" value="Unassembled WGS sequence"/>
</dbReference>
<dbReference type="SUPFAM" id="SSF158573">
    <property type="entry name" value="GINS helical bundle-like"/>
    <property type="match status" value="1"/>
</dbReference>
<dbReference type="GO" id="GO:0005634">
    <property type="term" value="C:nucleus"/>
    <property type="evidence" value="ECO:0007669"/>
    <property type="project" value="UniProtKB-SubCell"/>
</dbReference>
<dbReference type="Gene3D" id="1.20.58.2050">
    <property type="match status" value="1"/>
</dbReference>
<protein>
    <recommendedName>
        <fullName evidence="5">Chitinase domain-containing protein 1</fullName>
    </recommendedName>
</protein>
<dbReference type="AlphaFoldDB" id="A0A1X0REN3"/>
<dbReference type="EMBL" id="KV921865">
    <property type="protein sequence ID" value="ORE10469.1"/>
    <property type="molecule type" value="Genomic_DNA"/>
</dbReference>
<dbReference type="InterPro" id="IPR021151">
    <property type="entry name" value="GINS_A"/>
</dbReference>
<evidence type="ECO:0000256" key="5">
    <source>
        <dbReference type="ARBA" id="ARBA00040976"/>
    </source>
</evidence>
<dbReference type="Pfam" id="PF22466">
    <property type="entry name" value="PSF3_N"/>
    <property type="match status" value="1"/>
</dbReference>
<evidence type="ECO:0000259" key="6">
    <source>
        <dbReference type="PROSITE" id="PS51910"/>
    </source>
</evidence>
<dbReference type="SUPFAM" id="SSF51445">
    <property type="entry name" value="(Trans)glycosidases"/>
    <property type="match status" value="1"/>
</dbReference>
<keyword evidence="7" id="KW-0378">Hydrolase</keyword>
<reference evidence="7" key="1">
    <citation type="journal article" date="2016" name="Proc. Natl. Acad. Sci. U.S.A.">
        <title>Lipid metabolic changes in an early divergent fungus govern the establishment of a mutualistic symbiosis with endobacteria.</title>
        <authorList>
            <person name="Lastovetsky O.A."/>
            <person name="Gaspar M.L."/>
            <person name="Mondo S.J."/>
            <person name="LaButti K.M."/>
            <person name="Sandor L."/>
            <person name="Grigoriev I.V."/>
            <person name="Henry S.A."/>
            <person name="Pawlowska T.E."/>
        </authorList>
    </citation>
    <scope>NUCLEOTIDE SEQUENCE [LARGE SCALE GENOMIC DNA]</scope>
    <source>
        <strain evidence="7">ATCC 52814</strain>
    </source>
</reference>
<comment type="similarity">
    <text evidence="2">Belongs to the glycosyl hydrolase 18 family.</text>
</comment>
<sequence>MEFDFDGEHDVDQSWMSEVRDISTGKGKIVPRFQFRGWTGEDLRAFVTSEQEIQHLAKEINNQVIKYNFDGVVIECGYPAFFQKFLIELSTLLHQDQRELIVVLPSITDQYKQLMTPEMFNAMAQYIDKFSLMTYDYSSYDPNGGPNAPIEWIMDNIEYLTNSSNRHKLMVGLNMYAMSYLSTRPPEPLVLKTVIEKLSLPRQDELLLDDETDESEELNWDKTSQEAWFMDIDEEGIEQGVIWMPTLRSIRNRLRLAEDYGVGVALWEVGQGLDYFVRQTYIYYDFDSILAEHTKVPCIALCDFEKDVNLLGDETPVSRNTRIELPYWVAKPLAQYTNLIVVEMPKTYGTRVRNMLLASPESVDFRSLSGYYYEFGVKLIEFLIDDQLPHIIDKAFKQRLKSIMNYSQSSGSTIGIEFIQRLDETEKDCKGNRQHEYTFILNSNSV</sequence>
<dbReference type="InterPro" id="IPR036224">
    <property type="entry name" value="GINS_bundle-like_dom_sf"/>
</dbReference>
<evidence type="ECO:0000313" key="7">
    <source>
        <dbReference type="EMBL" id="ORE10469.1"/>
    </source>
</evidence>
<comment type="subcellular location">
    <subcellularLocation>
        <location evidence="1">Nucleus</location>
    </subcellularLocation>
</comment>
<dbReference type="InterPro" id="IPR001223">
    <property type="entry name" value="Glyco_hydro18_cat"/>
</dbReference>
<dbReference type="InterPro" id="IPR011583">
    <property type="entry name" value="Chitinase_II/V-like_cat"/>
</dbReference>
<evidence type="ECO:0000256" key="2">
    <source>
        <dbReference type="ARBA" id="ARBA00009336"/>
    </source>
</evidence>
<dbReference type="GO" id="GO:0070492">
    <property type="term" value="F:oligosaccharide binding"/>
    <property type="evidence" value="ECO:0007669"/>
    <property type="project" value="TreeGrafter"/>
</dbReference>
<proteinExistence type="inferred from homology"/>
<evidence type="ECO:0000256" key="1">
    <source>
        <dbReference type="ARBA" id="ARBA00004123"/>
    </source>
</evidence>
<dbReference type="CDD" id="cd11713">
    <property type="entry name" value="GINS_A_psf3"/>
    <property type="match status" value="1"/>
</dbReference>
<gene>
    <name evidence="7" type="ORF">BCV72DRAFT_247532</name>
</gene>
<dbReference type="GO" id="GO:0012505">
    <property type="term" value="C:endomembrane system"/>
    <property type="evidence" value="ECO:0007669"/>
    <property type="project" value="TreeGrafter"/>
</dbReference>
<dbReference type="SMART" id="SM00636">
    <property type="entry name" value="Glyco_18"/>
    <property type="match status" value="1"/>
</dbReference>
<feature type="domain" description="GH18" evidence="6">
    <location>
        <begin position="1"/>
        <end position="283"/>
    </location>
</feature>
<evidence type="ECO:0000256" key="3">
    <source>
        <dbReference type="ARBA" id="ARBA00022705"/>
    </source>
</evidence>